<dbReference type="AlphaFoldDB" id="A0A062UIM8"/>
<evidence type="ECO:0000313" key="4">
    <source>
        <dbReference type="Proteomes" id="UP000027190"/>
    </source>
</evidence>
<dbReference type="Pfam" id="PF13449">
    <property type="entry name" value="Phytase-like"/>
    <property type="match status" value="1"/>
</dbReference>
<sequence>MAFQMNKSCLITLLLFSIGACAAPEIAEPAATKPSPATALWSFEAASRTLHAESCPAGTAYVAPLSLDITATPVSLNDEGANPPLPDSATFAGGWSLTSDNANFGGLSGLETLTDGNLLSISDVGAFVWLGMAEGQPDGKGKLAYMLGQDGGQLSGKAEGDSEGLAFRDGLAIVSFERNHRLEAFDLENCGAAARAALVAKLPAEAGGKPIDENQGAEALSISPDGMLTFGLESLFGGPSPMGEVFGNGTSKLTGQDADNPRGYSFVGRDEVPSSSQSPIIITLFRSYDPIRGNRNIITWSNSNDRIELKRPMLVDNFEGVAGEIRADGTLRIWMISDNNFSGKQQTLLYAFDVDISAE</sequence>
<evidence type="ECO:0000259" key="2">
    <source>
        <dbReference type="Pfam" id="PF13449"/>
    </source>
</evidence>
<dbReference type="PATRIC" id="fig|1280947.3.peg.2823"/>
<dbReference type="PROSITE" id="PS51257">
    <property type="entry name" value="PROKAR_LIPOPROTEIN"/>
    <property type="match status" value="1"/>
</dbReference>
<protein>
    <recommendedName>
        <fullName evidence="2">Phytase-like domain-containing protein</fullName>
    </recommendedName>
</protein>
<name>A0A062UIM8_9PROT</name>
<dbReference type="eggNOG" id="COG4246">
    <property type="taxonomic scope" value="Bacteria"/>
</dbReference>
<gene>
    <name evidence="3" type="ORF">HY30_06995</name>
</gene>
<evidence type="ECO:0000313" key="3">
    <source>
        <dbReference type="EMBL" id="KCZ55995.1"/>
    </source>
</evidence>
<dbReference type="InterPro" id="IPR014567">
    <property type="entry name" value="UCP031900"/>
</dbReference>
<reference evidence="3 4" key="1">
    <citation type="journal article" date="2014" name="Antonie Van Leeuwenhoek">
        <title>Hyphomonas beringensis sp. nov. and Hyphomonas chukchiensis sp. nov., isolated from surface seawater of the Bering Sea and Chukchi Sea.</title>
        <authorList>
            <person name="Li C."/>
            <person name="Lai Q."/>
            <person name="Li G."/>
            <person name="Dong C."/>
            <person name="Wang J."/>
            <person name="Liao Y."/>
            <person name="Shao Z."/>
        </authorList>
    </citation>
    <scope>NUCLEOTIDE SEQUENCE [LARGE SCALE GENOMIC DNA]</scope>
    <source>
        <strain evidence="3 4">BH-BN04-4</strain>
    </source>
</reference>
<dbReference type="PIRSF" id="PIRSF031900">
    <property type="entry name" value="UCP031900"/>
    <property type="match status" value="1"/>
</dbReference>
<keyword evidence="4" id="KW-1185">Reference proteome</keyword>
<organism evidence="3 4">
    <name type="scientific">Hyphomonas chukchiensis</name>
    <dbReference type="NCBI Taxonomy" id="1280947"/>
    <lineage>
        <taxon>Bacteria</taxon>
        <taxon>Pseudomonadati</taxon>
        <taxon>Pseudomonadota</taxon>
        <taxon>Alphaproteobacteria</taxon>
        <taxon>Hyphomonadales</taxon>
        <taxon>Hyphomonadaceae</taxon>
        <taxon>Hyphomonas</taxon>
    </lineage>
</organism>
<comment type="caution">
    <text evidence="3">The sequence shown here is derived from an EMBL/GenBank/DDBJ whole genome shotgun (WGS) entry which is preliminary data.</text>
</comment>
<feature type="domain" description="Phytase-like" evidence="2">
    <location>
        <begin position="103"/>
        <end position="240"/>
    </location>
</feature>
<dbReference type="EMBL" id="AWFG01000052">
    <property type="protein sequence ID" value="KCZ55995.1"/>
    <property type="molecule type" value="Genomic_DNA"/>
</dbReference>
<feature type="signal peptide" evidence="1">
    <location>
        <begin position="1"/>
        <end position="22"/>
    </location>
</feature>
<dbReference type="InterPro" id="IPR027372">
    <property type="entry name" value="Phytase-like_dom"/>
</dbReference>
<accession>A0A062UIM8</accession>
<evidence type="ECO:0000256" key="1">
    <source>
        <dbReference type="SAM" id="SignalP"/>
    </source>
</evidence>
<proteinExistence type="predicted"/>
<dbReference type="STRING" id="1280947.HY30_06995"/>
<feature type="chain" id="PRO_5001615178" description="Phytase-like domain-containing protein" evidence="1">
    <location>
        <begin position="23"/>
        <end position="359"/>
    </location>
</feature>
<keyword evidence="1" id="KW-0732">Signal</keyword>
<dbReference type="Proteomes" id="UP000027190">
    <property type="component" value="Unassembled WGS sequence"/>
</dbReference>